<sequence>MIERTEELLEFVESNTREESTNPFLVATRHTYEATFGRVWFGSNAEENADAAVTIEKQIGNAKKLVAALEAENSPIWEFYCNDNYLHKEDPYGNASETSCLQWVNGYTGTIGMETEGAK</sequence>
<reference evidence="1 2" key="1">
    <citation type="submission" date="2019-03" db="EMBL/GenBank/DDBJ databases">
        <title>The genome sequence of a newly discovered highly antifungal drug resistant Aspergillus species, Aspergillus tanneri NIH 1004.</title>
        <authorList>
            <person name="Mounaud S."/>
            <person name="Singh I."/>
            <person name="Joardar V."/>
            <person name="Pakala S."/>
            <person name="Pakala S."/>
            <person name="Venepally P."/>
            <person name="Hoover J."/>
            <person name="Nierman W."/>
            <person name="Chung J."/>
            <person name="Losada L."/>
        </authorList>
    </citation>
    <scope>NUCLEOTIDE SEQUENCE [LARGE SCALE GENOMIC DNA]</scope>
    <source>
        <strain evidence="1 2">NIH1004</strain>
    </source>
</reference>
<organism evidence="1 2">
    <name type="scientific">Aspergillus tanneri</name>
    <dbReference type="NCBI Taxonomy" id="1220188"/>
    <lineage>
        <taxon>Eukaryota</taxon>
        <taxon>Fungi</taxon>
        <taxon>Dikarya</taxon>
        <taxon>Ascomycota</taxon>
        <taxon>Pezizomycotina</taxon>
        <taxon>Eurotiomycetes</taxon>
        <taxon>Eurotiomycetidae</taxon>
        <taxon>Eurotiales</taxon>
        <taxon>Aspergillaceae</taxon>
        <taxon>Aspergillus</taxon>
        <taxon>Aspergillus subgen. Circumdati</taxon>
    </lineage>
</organism>
<name>A0A4S3J866_9EURO</name>
<accession>A0A4S3J866</accession>
<proteinExistence type="predicted"/>
<dbReference type="EMBL" id="SOSA01000436">
    <property type="protein sequence ID" value="THC91216.1"/>
    <property type="molecule type" value="Genomic_DNA"/>
</dbReference>
<dbReference type="Proteomes" id="UP000308092">
    <property type="component" value="Unassembled WGS sequence"/>
</dbReference>
<comment type="caution">
    <text evidence="1">The sequence shown here is derived from an EMBL/GenBank/DDBJ whole genome shotgun (WGS) entry which is preliminary data.</text>
</comment>
<dbReference type="VEuPathDB" id="FungiDB:EYZ11_009320"/>
<evidence type="ECO:0000313" key="1">
    <source>
        <dbReference type="EMBL" id="THC91216.1"/>
    </source>
</evidence>
<evidence type="ECO:0000313" key="2">
    <source>
        <dbReference type="Proteomes" id="UP000308092"/>
    </source>
</evidence>
<gene>
    <name evidence="1" type="ORF">EYZ11_009320</name>
</gene>
<protein>
    <submittedName>
        <fullName evidence="1">Uncharacterized protein</fullName>
    </submittedName>
</protein>
<dbReference type="AlphaFoldDB" id="A0A4S3J866"/>
<keyword evidence="2" id="KW-1185">Reference proteome</keyword>